<dbReference type="SUPFAM" id="SSF58087">
    <property type="entry name" value="Variant surface glycoprotein (N-terminal domain)"/>
    <property type="match status" value="1"/>
</dbReference>
<evidence type="ECO:0000313" key="9">
    <source>
        <dbReference type="EMBL" id="AGH61035.1"/>
    </source>
</evidence>
<dbReference type="Pfam" id="PF10659">
    <property type="entry name" value="Trypan_glycop_C"/>
    <property type="match status" value="2"/>
</dbReference>
<dbReference type="VEuPathDB" id="TriTrypDB:Tb427_000199000"/>
<evidence type="ECO:0000256" key="6">
    <source>
        <dbReference type="ARBA" id="ARBA00023180"/>
    </source>
</evidence>
<keyword evidence="7" id="KW-0449">Lipoprotein</keyword>
<evidence type="ECO:0000256" key="2">
    <source>
        <dbReference type="ARBA" id="ARBA00004609"/>
    </source>
</evidence>
<feature type="domain" description="Trypanosome variant surface glycoprotein C-terminal" evidence="8">
    <location>
        <begin position="413"/>
        <end position="450"/>
    </location>
</feature>
<evidence type="ECO:0000256" key="7">
    <source>
        <dbReference type="ARBA" id="ARBA00023288"/>
    </source>
</evidence>
<keyword evidence="5" id="KW-0472">Membrane</keyword>
<dbReference type="EMBL" id="KC613604">
    <property type="protein sequence ID" value="AGH61035.1"/>
    <property type="molecule type" value="Genomic_DNA"/>
</dbReference>
<evidence type="ECO:0000259" key="8">
    <source>
        <dbReference type="Pfam" id="PF10659"/>
    </source>
</evidence>
<reference evidence="9" key="1">
    <citation type="submission" date="2013-02" db="EMBL/GenBank/DDBJ databases">
        <authorList>
            <person name="Cross G.A.M."/>
            <person name="Kim H.-S."/>
            <person name="Wickstead B."/>
        </authorList>
    </citation>
    <scope>NUCLEOTIDE SEQUENCE</scope>
    <source>
        <strain evidence="9">Lister 427</strain>
    </source>
</reference>
<dbReference type="AlphaFoldDB" id="M4TDB2"/>
<evidence type="ECO:0000256" key="1">
    <source>
        <dbReference type="ARBA" id="ARBA00002523"/>
    </source>
</evidence>
<feature type="domain" description="Trypanosome variant surface glycoprotein C-terminal" evidence="8">
    <location>
        <begin position="456"/>
        <end position="503"/>
    </location>
</feature>
<comment type="subcellular location">
    <subcellularLocation>
        <location evidence="2">Cell membrane</location>
        <topology evidence="2">Lipid-anchor</topology>
        <topology evidence="2">GPI-anchor</topology>
    </subcellularLocation>
</comment>
<reference evidence="9" key="2">
    <citation type="journal article" date="2014" name="Mol. Biochem. Parasitol.">
        <title>Capturing the variant surface glycoprotein repertoire (the VSGnome) of Trypanosoma brucei Lister 427.</title>
        <authorList>
            <person name="Cross G.A."/>
            <person name="Kim H.S."/>
            <person name="Wickstead B."/>
        </authorList>
    </citation>
    <scope>NUCLEOTIDE SEQUENCE</scope>
    <source>
        <strain evidence="9">Lister 427</strain>
    </source>
</reference>
<evidence type="ECO:0000256" key="5">
    <source>
        <dbReference type="ARBA" id="ARBA00023136"/>
    </source>
</evidence>
<evidence type="ECO:0000256" key="4">
    <source>
        <dbReference type="ARBA" id="ARBA00022622"/>
    </source>
</evidence>
<keyword evidence="4" id="KW-0336">GPI-anchor</keyword>
<accession>M4TDB2</accession>
<organism evidence="9">
    <name type="scientific">Trypanosoma brucei</name>
    <dbReference type="NCBI Taxonomy" id="5691"/>
    <lineage>
        <taxon>Eukaryota</taxon>
        <taxon>Discoba</taxon>
        <taxon>Euglenozoa</taxon>
        <taxon>Kinetoplastea</taxon>
        <taxon>Metakinetoplastina</taxon>
        <taxon>Trypanosomatida</taxon>
        <taxon>Trypanosomatidae</taxon>
        <taxon>Trypanosoma</taxon>
    </lineage>
</organism>
<evidence type="ECO:0000256" key="3">
    <source>
        <dbReference type="ARBA" id="ARBA00022475"/>
    </source>
</evidence>
<dbReference type="InterPro" id="IPR019609">
    <property type="entry name" value="Variant_surf_glycoprt_trypan_C"/>
</dbReference>
<dbReference type="GO" id="GO:0005886">
    <property type="term" value="C:plasma membrane"/>
    <property type="evidence" value="ECO:0007669"/>
    <property type="project" value="UniProtKB-SubCell"/>
</dbReference>
<keyword evidence="6" id="KW-0325">Glycoprotein</keyword>
<sequence>MEPLIGLAIAMVTTGHMAGASDDGFDTASKAVNTACKAARYLNLLEAKLSSTYGDPTPAAAKAIKAAAAYELAAAASASATTKVAFKALAMIALGETPTLLQAGKQSHSRYAAAAKLLKIHEAQMLAEHDAAVPTITVGSASHTTTGGTLGKTNTMATCAAEVTLGPNAANCSYENQADEIKATNVDFASITAIRLSKVTAATKKLEATAYAKGTVTTPTNPSTAIKGGCIQTGNDFDGGDRTHGMATQLKAKTASYTQTYVNLFARQGSTDCTDIDSKQEHTELQATRLAKALCELKQTAHPTYSEPHNQGISSLESNDKLVRVLTELTNPGTEPPTTSQKKKELVNKYFGADADAFKAQITDAVIEKKIDVTIRKKEIKKTAFELAGTDEGLTVLSYLRGKELAEGVQEPASANKPTVTKDASDKCKAITDKEKCKTTDGCELKGETCVAKEKAVEVKDEKCTGKSKEQCKNGCNWDGKECKDSSFLVSKKYTLIATALVS</sequence>
<keyword evidence="3" id="KW-1003">Cell membrane</keyword>
<dbReference type="GO" id="GO:0098552">
    <property type="term" value="C:side of membrane"/>
    <property type="evidence" value="ECO:0007669"/>
    <property type="project" value="UniProtKB-KW"/>
</dbReference>
<protein>
    <submittedName>
        <fullName evidence="9">Variant surface glycoprotein 469</fullName>
    </submittedName>
</protein>
<comment type="function">
    <text evidence="1">VSG forms a coat on the surface of the parasite. The trypanosome evades the immune response of the host by expressing a series of antigenically distinct VSGs from an estimated 1000 VSG genes.</text>
</comment>
<dbReference type="VEuPathDB" id="TriTrypDB:Tb11.1720"/>
<name>M4TDB2_9TRYP</name>
<proteinExistence type="predicted"/>